<dbReference type="InterPro" id="IPR013094">
    <property type="entry name" value="AB_hydrolase_3"/>
</dbReference>
<dbReference type="Pfam" id="PF07859">
    <property type="entry name" value="Abhydrolase_3"/>
    <property type="match status" value="1"/>
</dbReference>
<dbReference type="GO" id="GO:0016787">
    <property type="term" value="F:hydrolase activity"/>
    <property type="evidence" value="ECO:0007669"/>
    <property type="project" value="UniProtKB-KW"/>
</dbReference>
<gene>
    <name evidence="3" type="ordered locus">REQ_13650</name>
</gene>
<dbReference type="KEGG" id="req:REQ_13650"/>
<protein>
    <submittedName>
        <fullName evidence="3">Alpha/beta hydrolase</fullName>
    </submittedName>
</protein>
<dbReference type="InterPro" id="IPR050300">
    <property type="entry name" value="GDXG_lipolytic_enzyme"/>
</dbReference>
<dbReference type="AlphaFoldDB" id="A0A3S5Y4I6"/>
<organism evidence="3">
    <name type="scientific">Rhodococcus hoagii (strain 103S)</name>
    <name type="common">Rhodococcus equi</name>
    <dbReference type="NCBI Taxonomy" id="685727"/>
    <lineage>
        <taxon>Bacteria</taxon>
        <taxon>Bacillati</taxon>
        <taxon>Actinomycetota</taxon>
        <taxon>Actinomycetes</taxon>
        <taxon>Mycobacteriales</taxon>
        <taxon>Nocardiaceae</taxon>
        <taxon>Prescottella</taxon>
    </lineage>
</organism>
<reference evidence="3" key="1">
    <citation type="journal article" date="2010" name="PLoS Genet.">
        <title>The genome of a pathogenic rhodococcus: cooptive virulence underpinned by key gene acquisitions.</title>
        <authorList>
            <person name="Letek M."/>
            <person name="Gonzalez P."/>
            <person name="Macarthur I."/>
            <person name="Rodriguez H."/>
            <person name="Freeman T.C."/>
            <person name="Valero-Rello A."/>
            <person name="Blanco M."/>
            <person name="Buckley T."/>
            <person name="Cherevach I."/>
            <person name="Fahey R."/>
            <person name="Hapeshi A."/>
            <person name="Holdstock J."/>
            <person name="Leadon D."/>
            <person name="Navas J."/>
            <person name="Ocampo A."/>
            <person name="Quail M.A."/>
            <person name="Sanders M."/>
            <person name="Scortti M.M."/>
            <person name="Prescott J.F."/>
            <person name="Fogarty U."/>
            <person name="Meijer W.G."/>
            <person name="Parkhill J."/>
            <person name="Bentley S.D."/>
            <person name="Vazquez-Boland J.A."/>
        </authorList>
    </citation>
    <scope>NUCLEOTIDE SEQUENCE [LARGE SCALE GENOMIC DNA]</scope>
    <source>
        <strain evidence="3 4">103S</strain>
    </source>
</reference>
<evidence type="ECO:0000313" key="3">
    <source>
        <dbReference type="EMBL" id="CBH47450.1"/>
    </source>
</evidence>
<dbReference type="EMBL" id="FN563149">
    <property type="protein sequence ID" value="CBH47450.1"/>
    <property type="molecule type" value="Genomic_DNA"/>
</dbReference>
<dbReference type="InterPro" id="IPR029058">
    <property type="entry name" value="AB_hydrolase_fold"/>
</dbReference>
<feature type="domain" description="Alpha/beta hydrolase fold-3" evidence="2">
    <location>
        <begin position="91"/>
        <end position="295"/>
    </location>
</feature>
<name>A0A3S5Y4I6_RHOH1</name>
<proteinExistence type="predicted"/>
<dbReference type="PANTHER" id="PTHR48081:SF8">
    <property type="entry name" value="ALPHA_BETA HYDROLASE FOLD-3 DOMAIN-CONTAINING PROTEIN-RELATED"/>
    <property type="match status" value="1"/>
</dbReference>
<evidence type="ECO:0000313" key="4">
    <source>
        <dbReference type="Proteomes" id="UP000006892"/>
    </source>
</evidence>
<sequence length="324" mass="34909">MPFRDTREPALIDRIHPELRPLIPALPRVDITEPVAFRSRQRIRATELAAAVDRPEGMAVVDRLVPGPAGAPDVPVRLYTPGGVSSEVGALVWFHGGGYVFGEIEASERACVEIADVVGCVVVSVEYRLAPEHPYPAGLDDCSAALTWVAEHGDELGVDPSRLAIGGVSAGAGLAAALALRARDENGPRLVYQVLDNPMLDDRVETASIREFTDTPLWTYRQAVLGWEFYLGDWSADTPSYAAAARAADVSGLPPAWISANEVDPLRDEAIEYALRLMRAGVPVELHHRPGTFHGSNGFPGISVSDRTREDMHLGLKSALAVPD</sequence>
<accession>A0A3S5Y4I6</accession>
<evidence type="ECO:0000259" key="2">
    <source>
        <dbReference type="Pfam" id="PF07859"/>
    </source>
</evidence>
<dbReference type="PANTHER" id="PTHR48081">
    <property type="entry name" value="AB HYDROLASE SUPERFAMILY PROTEIN C4A8.06C"/>
    <property type="match status" value="1"/>
</dbReference>
<evidence type="ECO:0000256" key="1">
    <source>
        <dbReference type="ARBA" id="ARBA00022801"/>
    </source>
</evidence>
<dbReference type="Gene3D" id="3.40.50.1820">
    <property type="entry name" value="alpha/beta hydrolase"/>
    <property type="match status" value="1"/>
</dbReference>
<dbReference type="SUPFAM" id="SSF53474">
    <property type="entry name" value="alpha/beta-Hydrolases"/>
    <property type="match status" value="1"/>
</dbReference>
<keyword evidence="1 3" id="KW-0378">Hydrolase</keyword>
<dbReference type="Proteomes" id="UP001154400">
    <property type="component" value="Chromosome"/>
</dbReference>